<dbReference type="EMBL" id="JAWNFV010000014">
    <property type="protein sequence ID" value="MDY5141053.1"/>
    <property type="molecule type" value="Genomic_DNA"/>
</dbReference>
<organism evidence="6 9">
    <name type="scientific">Actinotignum timonense</name>
    <dbReference type="NCBI Taxonomy" id="1870995"/>
    <lineage>
        <taxon>Bacteria</taxon>
        <taxon>Bacillati</taxon>
        <taxon>Actinomycetota</taxon>
        <taxon>Actinomycetes</taxon>
        <taxon>Actinomycetales</taxon>
        <taxon>Actinomycetaceae</taxon>
        <taxon>Actinotignum</taxon>
    </lineage>
</organism>
<dbReference type="FunFam" id="1.10.10.2830:FF:000001">
    <property type="entry name" value="Chromosome partitioning protein ParB"/>
    <property type="match status" value="1"/>
</dbReference>
<evidence type="ECO:0000256" key="3">
    <source>
        <dbReference type="ARBA" id="ARBA00023125"/>
    </source>
</evidence>
<dbReference type="InterPro" id="IPR003115">
    <property type="entry name" value="ParB_N"/>
</dbReference>
<protein>
    <submittedName>
        <fullName evidence="6">ParB/RepB/Spo0J family partition protein</fullName>
    </submittedName>
</protein>
<dbReference type="SUPFAM" id="SSF110849">
    <property type="entry name" value="ParB/Sulfiredoxin"/>
    <property type="match status" value="1"/>
</dbReference>
<dbReference type="Proteomes" id="UP001284901">
    <property type="component" value="Unassembled WGS sequence"/>
</dbReference>
<dbReference type="GO" id="GO:0045881">
    <property type="term" value="P:positive regulation of sporulation resulting in formation of a cellular spore"/>
    <property type="evidence" value="ECO:0007669"/>
    <property type="project" value="TreeGrafter"/>
</dbReference>
<comment type="similarity">
    <text evidence="1">Belongs to the ParB family.</text>
</comment>
<dbReference type="InterPro" id="IPR004437">
    <property type="entry name" value="ParB/RepB/Spo0J"/>
</dbReference>
<dbReference type="InterPro" id="IPR036086">
    <property type="entry name" value="ParB/Sulfiredoxin_sf"/>
</dbReference>
<dbReference type="Gene3D" id="3.90.1530.30">
    <property type="match status" value="1"/>
</dbReference>
<evidence type="ECO:0000256" key="1">
    <source>
        <dbReference type="ARBA" id="ARBA00006295"/>
    </source>
</evidence>
<feature type="compositionally biased region" description="Low complexity" evidence="4">
    <location>
        <begin position="81"/>
        <end position="92"/>
    </location>
</feature>
<dbReference type="Pfam" id="PF23552">
    <property type="entry name" value="ParB_C"/>
    <property type="match status" value="1"/>
</dbReference>
<evidence type="ECO:0000313" key="7">
    <source>
        <dbReference type="EMBL" id="MDY5146504.1"/>
    </source>
</evidence>
<dbReference type="PANTHER" id="PTHR33375:SF1">
    <property type="entry name" value="CHROMOSOME-PARTITIONING PROTEIN PARB-RELATED"/>
    <property type="match status" value="1"/>
</dbReference>
<evidence type="ECO:0000313" key="8">
    <source>
        <dbReference type="Proteomes" id="UP001284901"/>
    </source>
</evidence>
<dbReference type="PANTHER" id="PTHR33375">
    <property type="entry name" value="CHROMOSOME-PARTITIONING PROTEIN PARB-RELATED"/>
    <property type="match status" value="1"/>
</dbReference>
<gene>
    <name evidence="6" type="ORF">R6G74_06985</name>
    <name evidence="7" type="ORF">R6P33_05625</name>
</gene>
<dbReference type="AlphaFoldDB" id="A0AAW9HQJ2"/>
<evidence type="ECO:0000256" key="2">
    <source>
        <dbReference type="ARBA" id="ARBA00022829"/>
    </source>
</evidence>
<evidence type="ECO:0000259" key="5">
    <source>
        <dbReference type="SMART" id="SM00470"/>
    </source>
</evidence>
<dbReference type="Pfam" id="PF17762">
    <property type="entry name" value="HTH_ParB"/>
    <property type="match status" value="1"/>
</dbReference>
<dbReference type="InterPro" id="IPR050336">
    <property type="entry name" value="Chromosome_partition/occlusion"/>
</dbReference>
<accession>A0AAW9HQJ2</accession>
<keyword evidence="3" id="KW-0238">DNA-binding</keyword>
<dbReference type="Proteomes" id="UP001288320">
    <property type="component" value="Unassembled WGS sequence"/>
</dbReference>
<dbReference type="GO" id="GO:0007059">
    <property type="term" value="P:chromosome segregation"/>
    <property type="evidence" value="ECO:0007669"/>
    <property type="project" value="UniProtKB-KW"/>
</dbReference>
<dbReference type="SUPFAM" id="SSF109709">
    <property type="entry name" value="KorB DNA-binding domain-like"/>
    <property type="match status" value="1"/>
</dbReference>
<dbReference type="CDD" id="cd16393">
    <property type="entry name" value="SPO0J_N"/>
    <property type="match status" value="1"/>
</dbReference>
<comment type="caution">
    <text evidence="6">The sequence shown here is derived from an EMBL/GenBank/DDBJ whole genome shotgun (WGS) entry which is preliminary data.</text>
</comment>
<keyword evidence="8" id="KW-1185">Reference proteome</keyword>
<name>A0AAW9HQJ2_9ACTO</name>
<keyword evidence="2" id="KW-0159">Chromosome partition</keyword>
<dbReference type="GO" id="GO:0003677">
    <property type="term" value="F:DNA binding"/>
    <property type="evidence" value="ECO:0007669"/>
    <property type="project" value="UniProtKB-KW"/>
</dbReference>
<dbReference type="InterPro" id="IPR057240">
    <property type="entry name" value="ParB_dimer_C"/>
</dbReference>
<feature type="domain" description="ParB-like N-terminal" evidence="5">
    <location>
        <begin position="183"/>
        <end position="280"/>
    </location>
</feature>
<proteinExistence type="inferred from homology"/>
<dbReference type="InterPro" id="IPR041468">
    <property type="entry name" value="HTH_ParB/Spo0J"/>
</dbReference>
<dbReference type="SMART" id="SM00470">
    <property type="entry name" value="ParB"/>
    <property type="match status" value="1"/>
</dbReference>
<dbReference type="GeneID" id="92813250"/>
<sequence length="462" mass="49272">MATRKRRGLGSGLGALIPPEQAENTESPIDIFFGTAKKKDSGSREAAGSRQRDSQQDEANPLDLGYGSADENVSRETSGGSKRTASKPSAAASKKKVASKKTQGGSGAAGTPDGVVESQGVITGAKAVGAEGTNVIEEAPVVEVGAVAAGTHGVAGTDATEPNNVSRETSEDDLVAVPGATYGEIDVNVIVPNRAQPRTNFDDDDLEELAQSIKEVGVLQPIVIRPLSDPLDNHPEARYELIMGERRWRATQRAGLTHIPAIIRRTSDEDLLRDALLENLHRANLNPLEEAAAYQQLLEDFQCTQDELAKRIARSRPQITNTLRLLKLPALVQRRVAAGVLSSGHARALLGLADAGAMERLAQRIVAEGLSVRAVEEIVALGDESTPASVRRGRVKRYENELSSVATQLGDRLNTRVKVDMGRTKGTMRIDFGSLEDLNRILAVLAPDVAGVDIPDEESGKE</sequence>
<evidence type="ECO:0000313" key="9">
    <source>
        <dbReference type="Proteomes" id="UP001288320"/>
    </source>
</evidence>
<evidence type="ECO:0000256" key="4">
    <source>
        <dbReference type="SAM" id="MobiDB-lite"/>
    </source>
</evidence>
<dbReference type="RefSeq" id="WP_087070163.1">
    <property type="nucleotide sequence ID" value="NZ_CAUPFC010000013.1"/>
</dbReference>
<dbReference type="GO" id="GO:0005694">
    <property type="term" value="C:chromosome"/>
    <property type="evidence" value="ECO:0007669"/>
    <property type="project" value="TreeGrafter"/>
</dbReference>
<dbReference type="EMBL" id="JAWNFY010000013">
    <property type="protein sequence ID" value="MDY5146504.1"/>
    <property type="molecule type" value="Genomic_DNA"/>
</dbReference>
<dbReference type="Pfam" id="PF02195">
    <property type="entry name" value="ParB_N"/>
    <property type="match status" value="1"/>
</dbReference>
<dbReference type="Gene3D" id="1.10.10.2830">
    <property type="match status" value="1"/>
</dbReference>
<evidence type="ECO:0000313" key="6">
    <source>
        <dbReference type="EMBL" id="MDY5141053.1"/>
    </source>
</evidence>
<feature type="region of interest" description="Disordered" evidence="4">
    <location>
        <begin position="1"/>
        <end position="116"/>
    </location>
</feature>
<dbReference type="NCBIfam" id="TIGR00180">
    <property type="entry name" value="parB_part"/>
    <property type="match status" value="1"/>
</dbReference>
<reference evidence="6 8" key="1">
    <citation type="submission" date="2023-10" db="EMBL/GenBank/DDBJ databases">
        <title>Whole Genome based description of the genera Actinobaculum and Actinotignum reveals a complex phylogenetic relationship within the species included in the genus Actinotignum.</title>
        <authorList>
            <person name="Jensen C.S."/>
            <person name="Dargis R."/>
            <person name="Kemp M."/>
            <person name="Christensen J.J."/>
        </authorList>
    </citation>
    <scope>NUCLEOTIDE SEQUENCE</scope>
    <source>
        <strain evidence="7 8">SLA_B089</strain>
        <strain evidence="6">SLA_B245</strain>
    </source>
</reference>
<dbReference type="FunFam" id="3.90.1530.30:FF:000001">
    <property type="entry name" value="Chromosome partitioning protein ParB"/>
    <property type="match status" value="1"/>
</dbReference>